<evidence type="ECO:0000256" key="1">
    <source>
        <dbReference type="SAM" id="MobiDB-lite"/>
    </source>
</evidence>
<proteinExistence type="predicted"/>
<protein>
    <submittedName>
        <fullName evidence="2">Uncharacterized protein</fullName>
    </submittedName>
</protein>
<dbReference type="EMBL" id="MN740785">
    <property type="protein sequence ID" value="QHU11458.1"/>
    <property type="molecule type" value="Genomic_DNA"/>
</dbReference>
<name>A0A6C0K5D7_9ZZZZ</name>
<dbReference type="AlphaFoldDB" id="A0A6C0K5D7"/>
<feature type="region of interest" description="Disordered" evidence="1">
    <location>
        <begin position="108"/>
        <end position="136"/>
    </location>
</feature>
<organism evidence="2">
    <name type="scientific">viral metagenome</name>
    <dbReference type="NCBI Taxonomy" id="1070528"/>
    <lineage>
        <taxon>unclassified sequences</taxon>
        <taxon>metagenomes</taxon>
        <taxon>organismal metagenomes</taxon>
    </lineage>
</organism>
<reference evidence="2" key="1">
    <citation type="journal article" date="2020" name="Nature">
        <title>Giant virus diversity and host interactions through global metagenomics.</title>
        <authorList>
            <person name="Schulz F."/>
            <person name="Roux S."/>
            <person name="Paez-Espino D."/>
            <person name="Jungbluth S."/>
            <person name="Walsh D.A."/>
            <person name="Denef V.J."/>
            <person name="McMahon K.D."/>
            <person name="Konstantinidis K.T."/>
            <person name="Eloe-Fadrosh E.A."/>
            <person name="Kyrpides N.C."/>
            <person name="Woyke T."/>
        </authorList>
    </citation>
    <scope>NUCLEOTIDE SEQUENCE</scope>
    <source>
        <strain evidence="2">GVMAG-S-1101169-75</strain>
    </source>
</reference>
<evidence type="ECO:0000313" key="2">
    <source>
        <dbReference type="EMBL" id="QHU11458.1"/>
    </source>
</evidence>
<accession>A0A6C0K5D7</accession>
<sequence>MVFTACPYFYDPLTWYFQHNISHHPFNHLKKDAPEIQAKVYEKFLKALEKKKETENNFKILIKLYIIFNHQKITTRYAVDKYPAQYLIRNCFLDIDTGSPLLHGAHKEPLSGYPCTGRFQDSDKDDQERGEIPSAS</sequence>
<feature type="compositionally biased region" description="Basic and acidic residues" evidence="1">
    <location>
        <begin position="120"/>
        <end position="136"/>
    </location>
</feature>